<reference evidence="1" key="1">
    <citation type="journal article" date="2014" name="Front. Microbiol.">
        <title>High frequency of phylogenetically diverse reductive dehalogenase-homologous genes in deep subseafloor sedimentary metagenomes.</title>
        <authorList>
            <person name="Kawai M."/>
            <person name="Futagami T."/>
            <person name="Toyoda A."/>
            <person name="Takaki Y."/>
            <person name="Nishi S."/>
            <person name="Hori S."/>
            <person name="Arai W."/>
            <person name="Tsubouchi T."/>
            <person name="Morono Y."/>
            <person name="Uchiyama I."/>
            <person name="Ito T."/>
            <person name="Fujiyama A."/>
            <person name="Inagaki F."/>
            <person name="Takami H."/>
        </authorList>
    </citation>
    <scope>NUCLEOTIDE SEQUENCE</scope>
    <source>
        <strain evidence="1">Expedition CK06-06</strain>
    </source>
</reference>
<evidence type="ECO:0000313" key="1">
    <source>
        <dbReference type="EMBL" id="GAJ21390.1"/>
    </source>
</evidence>
<name>X1W160_9ZZZZ</name>
<organism evidence="1">
    <name type="scientific">marine sediment metagenome</name>
    <dbReference type="NCBI Taxonomy" id="412755"/>
    <lineage>
        <taxon>unclassified sequences</taxon>
        <taxon>metagenomes</taxon>
        <taxon>ecological metagenomes</taxon>
    </lineage>
</organism>
<gene>
    <name evidence="1" type="ORF">S12H4_57144</name>
</gene>
<sequence length="35" mass="4018">QTCSTGVNTISDKMYDDKTFSLEKITRNAAKHHYL</sequence>
<protein>
    <submittedName>
        <fullName evidence="1">Uncharacterized protein</fullName>
    </submittedName>
</protein>
<dbReference type="EMBL" id="BARW01036905">
    <property type="protein sequence ID" value="GAJ21390.1"/>
    <property type="molecule type" value="Genomic_DNA"/>
</dbReference>
<accession>X1W160</accession>
<comment type="caution">
    <text evidence="1">The sequence shown here is derived from an EMBL/GenBank/DDBJ whole genome shotgun (WGS) entry which is preliminary data.</text>
</comment>
<feature type="non-terminal residue" evidence="1">
    <location>
        <position position="1"/>
    </location>
</feature>
<dbReference type="AlphaFoldDB" id="X1W160"/>
<proteinExistence type="predicted"/>